<feature type="region of interest" description="Disordered" evidence="2">
    <location>
        <begin position="1081"/>
        <end position="1104"/>
    </location>
</feature>
<dbReference type="OrthoDB" id="29306at2759"/>
<feature type="domain" description="BEACH" evidence="3">
    <location>
        <begin position="308"/>
        <end position="596"/>
    </location>
</feature>
<evidence type="ECO:0000313" key="5">
    <source>
        <dbReference type="Proteomes" id="UP000594260"/>
    </source>
</evidence>
<dbReference type="Gene3D" id="1.10.1540.10">
    <property type="entry name" value="BEACH domain"/>
    <property type="match status" value="1"/>
</dbReference>
<dbReference type="GeneID" id="111243090"/>
<proteinExistence type="predicted"/>
<dbReference type="PROSITE" id="PS50294">
    <property type="entry name" value="WD_REPEATS_REGION"/>
    <property type="match status" value="1"/>
</dbReference>
<dbReference type="Pfam" id="PF02138">
    <property type="entry name" value="Beach"/>
    <property type="match status" value="1"/>
</dbReference>
<dbReference type="SUPFAM" id="SSF81837">
    <property type="entry name" value="BEACH domain"/>
    <property type="match status" value="1"/>
</dbReference>
<sequence>MFGSVGTVKAMSGAAELQRVFGVERSHILQLSENQFRIIVSDEWLTAVVSTGHLPPQCPSLNLPEVEIGAIMFQEKRHLPLGFTFVQVDILDKHEDLYVRKKPIPIPKKCATYKSIFEVLQSINETNFANLWTEANGDTSGETSIRLEDFESFTDRLAAVLDKLYNCRVITDCDSPKLSLKVPKDNEPLTAHAGIHPLWVVIETSAAFVLLSPYLPHSLVHLPCFSPAVMYRSPARGLFIAYQLAELLAFAAEAGLDIGELTLEDFRITDSLWILLCPRWNRGILKNAITAAEYEEFRSTCFRFLVEPSTGTELPLKEAMDAWLEGKLGNFEYLMLLNKLSGRCANNPYYHPVLPWVTDFSSPEGANFRDLSKSKFRLTRGDRQLDVTYESALSLAQQSMEVGGTMQQVDRALRVPHHISEILSDITYYVYKARRFSREVLCTHVRQKWVPAEYPASIQRLQEWSPNESIPEFFTDPSIFRSVHSDLPDLEIPSWAESPEDFTVKHMNILQSQYVAEHLHHWIDITFGYKLTGAAAIKAKNVSLPLVDNHTFLLAGGVSQLFTLPHPPRKRASANRPPKLSTSSVLRNPGLRHQRRGRSVHGRRTEGLPDSRLANRSFQEDQVILTSSVGTSASALFDQQLQSESQIAQQGGANRRLFRMSRSVSREPTTTRPESLSIHLPRDFQPFLKLGHIEAQFLFRQKQLLTVNDDLPSPSRKDQDLLPGKILKKLTENDRNRQRDDTLLLGCLLAELSLTPVFHAQSTKLPLLERAIFLRKAVLTAHPPRYLRGLVRSLLPPGGIFPPVGMDGLPPPRPSFLLCPHSSPARFPPAFARLYYFLATTQAQSLSNGLVFHRAEQNHISRISSHLPRLLAELNRESVELVLLHLSTLFRQADSCVLAIWQLFEPLARALGPKEAVDAFLKDLIRAFDPEVATAKHIKLYHRSFILQLMVRLGLQAFLQHFATVLVEAVGGYRDFEELDSNSNSTLNGLMGERGAGNYHQHASGGARSALLANVNSNLNLSHATHAAGTTAHRCKLTKKQSHLDSTELEELESTLASVRSHPDKDKQAKSIVVPEAGVAKGIGSSTDCRNEQGGSEEHEDLTEGTDLRAEEIFMFEAEDSDLTDNQQENTSSLPREKPSTIIEANFTDDLPPSGSASAAFSLETMTNGTDATPCQNSAVSVSAQPVSSTSFKRTIPLKDINCSSYNISDVASESIVWLAHRLGPVLTARHLTRNLLRMLTLCYSGSDQMEFTEPLYKDHSDYVVNLSQTYILGDVAAMKAFSTLCDIAFLYGEHFITLQYMQHVADLVELCRKHVTETLEGSLLGGITLLKHVLPLLTDATLMNHLQTTIIRNIIYPSIQLVSSLHHSFPNGAHSRRLITYRIADVLHLISLRIGFEMSRQHLSTVLRRFFVSFERAFCDKNQLDAVEHLTPLEKSIDKASGAQSFGLTQSMDDYLDIKKDSPSQEYRIGTPVKISSVLVSRALPFQASPPLETTQSGDSELRQRALAEIRLVFDAEMAQVTYIPFCKQIGGIYMAETILGAHNDLVRRLCLREEDGAHGGPAGAPGRDGHRRNPSYGHDESFVSSEFGKNVAIMGNRIDVQMEASYNEDDSRNVTHGPPNLGGGVGGPLSVGRYDMNLLRRKMANIQRHLKGNWLSYWEHEVGQDPKNTSKLDFKQIKLQTFVGHTAGIRQITALDNENSFLSASKDKTVKLWSLRNSGSDAVGCNAQWTYTLHRKSVFAVHFLDSHRVVGSCDGSVHIWDPFLGSSVRTLDQMRHAPVTAFAVLSAPSSCFLAATVHGLIKVLDARCGEYQHDFKTSVGGSGNIRCITAGPENQWVAIGHSSGMVSVLDLRSGIVMGTWNAHEGEILQIKALTGGLFATSGLDQTVSVWNADEAKLRCHLKGIADPTICIARHQKELVTGTTSNRVTIHSLLEGSQHATSVKLRTDSFRGMLTSLAVLPLNRLLLLGADNGVISLYC</sequence>
<dbReference type="Pfam" id="PF00400">
    <property type="entry name" value="WD40"/>
    <property type="match status" value="2"/>
</dbReference>
<dbReference type="GO" id="GO:0035014">
    <property type="term" value="F:phosphatidylinositol 3-kinase regulator activity"/>
    <property type="evidence" value="ECO:0007669"/>
    <property type="project" value="TreeGrafter"/>
</dbReference>
<organism evidence="4 5">
    <name type="scientific">Varroa destructor</name>
    <name type="common">Honeybee mite</name>
    <dbReference type="NCBI Taxonomy" id="109461"/>
    <lineage>
        <taxon>Eukaryota</taxon>
        <taxon>Metazoa</taxon>
        <taxon>Ecdysozoa</taxon>
        <taxon>Arthropoda</taxon>
        <taxon>Chelicerata</taxon>
        <taxon>Arachnida</taxon>
        <taxon>Acari</taxon>
        <taxon>Parasitiformes</taxon>
        <taxon>Mesostigmata</taxon>
        <taxon>Gamasina</taxon>
        <taxon>Dermanyssoidea</taxon>
        <taxon>Varroidae</taxon>
        <taxon>Varroa</taxon>
    </lineage>
</organism>
<dbReference type="GO" id="GO:0005739">
    <property type="term" value="C:mitochondrion"/>
    <property type="evidence" value="ECO:0007669"/>
    <property type="project" value="TreeGrafter"/>
</dbReference>
<dbReference type="GO" id="GO:0035973">
    <property type="term" value="P:aggrephagy"/>
    <property type="evidence" value="ECO:0007669"/>
    <property type="project" value="TreeGrafter"/>
</dbReference>
<evidence type="ECO:0000259" key="3">
    <source>
        <dbReference type="PROSITE" id="PS50197"/>
    </source>
</evidence>
<dbReference type="InterPro" id="IPR015943">
    <property type="entry name" value="WD40/YVTN_repeat-like_dom_sf"/>
</dbReference>
<dbReference type="InterPro" id="IPR052651">
    <property type="entry name" value="WDR81"/>
</dbReference>
<dbReference type="Proteomes" id="UP000594260">
    <property type="component" value="Unplaced"/>
</dbReference>
<evidence type="ECO:0000313" key="4">
    <source>
        <dbReference type="EnsemblMetazoa" id="XP_022643889"/>
    </source>
</evidence>
<protein>
    <recommendedName>
        <fullName evidence="3">BEACH domain-containing protein</fullName>
    </recommendedName>
</protein>
<dbReference type="RefSeq" id="XP_022643889.1">
    <property type="nucleotide sequence ID" value="XM_022788154.1"/>
</dbReference>
<dbReference type="CTD" id="124997"/>
<keyword evidence="1" id="KW-0853">WD repeat</keyword>
<accession>A0A7M7IXG2</accession>
<name>A0A7M7IXG2_VARDE</name>
<dbReference type="FunCoup" id="A0A7M7IXG2">
    <property type="interactions" value="705"/>
</dbReference>
<dbReference type="InterPro" id="IPR001680">
    <property type="entry name" value="WD40_rpt"/>
</dbReference>
<feature type="repeat" description="WD" evidence="1">
    <location>
        <begin position="1733"/>
        <end position="1763"/>
    </location>
</feature>
<dbReference type="Gene3D" id="2.130.10.10">
    <property type="entry name" value="YVTN repeat-like/Quinoprotein amine dehydrogenase"/>
    <property type="match status" value="2"/>
</dbReference>
<dbReference type="OMA" id="AYEQFTP"/>
<dbReference type="CDD" id="cd06071">
    <property type="entry name" value="Beach"/>
    <property type="match status" value="1"/>
</dbReference>
<evidence type="ECO:0000256" key="1">
    <source>
        <dbReference type="PROSITE-ProRule" id="PRU00221"/>
    </source>
</evidence>
<dbReference type="SUPFAM" id="SSF50978">
    <property type="entry name" value="WD40 repeat-like"/>
    <property type="match status" value="1"/>
</dbReference>
<feature type="region of interest" description="Disordered" evidence="2">
    <location>
        <begin position="1559"/>
        <end position="1584"/>
    </location>
</feature>
<dbReference type="SMART" id="SM01026">
    <property type="entry name" value="Beach"/>
    <property type="match status" value="1"/>
</dbReference>
<dbReference type="PANTHER" id="PTHR44662">
    <property type="entry name" value="WD REPEAT-CONTAINING PROTEIN 81"/>
    <property type="match status" value="1"/>
</dbReference>
<evidence type="ECO:0000256" key="2">
    <source>
        <dbReference type="SAM" id="MobiDB-lite"/>
    </source>
</evidence>
<dbReference type="EnsemblMetazoa" id="XM_022788154">
    <property type="protein sequence ID" value="XP_022643889"/>
    <property type="gene ID" value="LOC111243090"/>
</dbReference>
<dbReference type="PROSITE" id="PS50082">
    <property type="entry name" value="WD_REPEATS_2"/>
    <property type="match status" value="2"/>
</dbReference>
<dbReference type="KEGG" id="vde:111243090"/>
<feature type="region of interest" description="Disordered" evidence="2">
    <location>
        <begin position="565"/>
        <end position="612"/>
    </location>
</feature>
<keyword evidence="5" id="KW-1185">Reference proteome</keyword>
<feature type="compositionally biased region" description="Basic residues" evidence="2">
    <location>
        <begin position="590"/>
        <end position="602"/>
    </location>
</feature>
<dbReference type="InterPro" id="IPR000409">
    <property type="entry name" value="BEACH_dom"/>
</dbReference>
<reference evidence="4" key="1">
    <citation type="submission" date="2021-01" db="UniProtKB">
        <authorList>
            <consortium name="EnsemblMetazoa"/>
        </authorList>
    </citation>
    <scope>IDENTIFICATION</scope>
</reference>
<dbReference type="SMART" id="SM00320">
    <property type="entry name" value="WD40"/>
    <property type="match status" value="7"/>
</dbReference>
<dbReference type="InterPro" id="IPR036322">
    <property type="entry name" value="WD40_repeat_dom_sf"/>
</dbReference>
<dbReference type="PANTHER" id="PTHR44662:SF1">
    <property type="entry name" value="WD REPEAT-CONTAINING PROTEIN 81"/>
    <property type="match status" value="1"/>
</dbReference>
<dbReference type="PROSITE" id="PS50197">
    <property type="entry name" value="BEACH"/>
    <property type="match status" value="1"/>
</dbReference>
<dbReference type="InParanoid" id="A0A7M7IXG2"/>
<dbReference type="InterPro" id="IPR036372">
    <property type="entry name" value="BEACH_dom_sf"/>
</dbReference>
<feature type="repeat" description="WD" evidence="1">
    <location>
        <begin position="1684"/>
        <end position="1725"/>
    </location>
</feature>